<evidence type="ECO:0000256" key="1">
    <source>
        <dbReference type="SAM" id="SignalP"/>
    </source>
</evidence>
<dbReference type="InterPro" id="IPR046542">
    <property type="entry name" value="DUF6801"/>
</dbReference>
<dbReference type="Pfam" id="PF20611">
    <property type="entry name" value="DUF6801"/>
    <property type="match status" value="1"/>
</dbReference>
<reference evidence="3 4" key="1">
    <citation type="journal article" date="2014" name="J. Biotechnol.">
        <title>Complete genome sequence of the actinobacterium Amycolatopsis japonica MG417-CF17(T) (=DSM 44213T) producing (S,S)-N,N'-ethylenediaminedisuccinic acid.</title>
        <authorList>
            <person name="Stegmann E."/>
            <person name="Albersmeier A."/>
            <person name="Spohn M."/>
            <person name="Gert H."/>
            <person name="Weber T."/>
            <person name="Wohlleben W."/>
            <person name="Kalinowski J."/>
            <person name="Ruckert C."/>
        </authorList>
    </citation>
    <scope>NUCLEOTIDE SEQUENCE [LARGE SCALE GENOMIC DNA]</scope>
    <source>
        <strain evidence="4">MG417-CF17 (DSM 44213)</strain>
    </source>
</reference>
<dbReference type="Proteomes" id="UP000028492">
    <property type="component" value="Chromosome"/>
</dbReference>
<keyword evidence="1" id="KW-0732">Signal</keyword>
<sequence length="206" mass="21228">MGRQVRRAGAVSAVVIGAVSLLTAAPATAETSFATGTVTYMCGFPSIGQQPLDVRMTFTGPDSVPAGGAISPGGIAGSLVFNAMLNAVTFNASNRDGIRGTITTSLTGTNTAPASAEMTRLRIPEQIAPYVPGPRSVLFEQDTSTVVPTFAAGTPGQAAIGLGTTFRIEGALHQKDGTWSPWIFNCTVKNTNPAQNRTFSPAIPIT</sequence>
<protein>
    <submittedName>
        <fullName evidence="3">Putative secreted protein</fullName>
    </submittedName>
</protein>
<organism evidence="3 4">
    <name type="scientific">Amycolatopsis japonica</name>
    <dbReference type="NCBI Taxonomy" id="208439"/>
    <lineage>
        <taxon>Bacteria</taxon>
        <taxon>Bacillati</taxon>
        <taxon>Actinomycetota</taxon>
        <taxon>Actinomycetes</taxon>
        <taxon>Pseudonocardiales</taxon>
        <taxon>Pseudonocardiaceae</taxon>
        <taxon>Amycolatopsis</taxon>
        <taxon>Amycolatopsis japonica group</taxon>
    </lineage>
</organism>
<feature type="domain" description="DUF6801" evidence="2">
    <location>
        <begin position="39"/>
        <end position="199"/>
    </location>
</feature>
<evidence type="ECO:0000313" key="3">
    <source>
        <dbReference type="EMBL" id="AIG74678.1"/>
    </source>
</evidence>
<dbReference type="AlphaFoldDB" id="A0A075UP19"/>
<keyword evidence="4" id="KW-1185">Reference proteome</keyword>
<dbReference type="HOGENOM" id="CLU_1318693_0_0_11"/>
<feature type="chain" id="PRO_5001710741" evidence="1">
    <location>
        <begin position="30"/>
        <end position="206"/>
    </location>
</feature>
<feature type="signal peptide" evidence="1">
    <location>
        <begin position="1"/>
        <end position="29"/>
    </location>
</feature>
<dbReference type="EMBL" id="CP008953">
    <property type="protein sequence ID" value="AIG74678.1"/>
    <property type="molecule type" value="Genomic_DNA"/>
</dbReference>
<accession>A0A075UP19</accession>
<proteinExistence type="predicted"/>
<evidence type="ECO:0000259" key="2">
    <source>
        <dbReference type="Pfam" id="PF20611"/>
    </source>
</evidence>
<dbReference type="KEGG" id="aja:AJAP_08895"/>
<dbReference type="RefSeq" id="WP_038509558.1">
    <property type="nucleotide sequence ID" value="NZ_CP008953.1"/>
</dbReference>
<name>A0A075UP19_9PSEU</name>
<dbReference type="STRING" id="208439.AJAP_08895"/>
<evidence type="ECO:0000313" key="4">
    <source>
        <dbReference type="Proteomes" id="UP000028492"/>
    </source>
</evidence>
<gene>
    <name evidence="3" type="ORF">AJAP_08895</name>
</gene>